<feature type="transmembrane region" description="Helical" evidence="1">
    <location>
        <begin position="7"/>
        <end position="26"/>
    </location>
</feature>
<protein>
    <submittedName>
        <fullName evidence="2">Putative secreted protein</fullName>
    </submittedName>
</protein>
<keyword evidence="1" id="KW-0472">Membrane</keyword>
<evidence type="ECO:0000313" key="3">
    <source>
        <dbReference type="Proteomes" id="UP000548867"/>
    </source>
</evidence>
<sequence>MKPASILAIYLLFWVISAFLVLPFGIRTPDETGEELVKGQATSAPGNFRPGRVAIRATVVSAVLFALFYANYVYDWVRIEDLAPFHMPASLEQDH</sequence>
<dbReference type="RefSeq" id="WP_183625262.1">
    <property type="nucleotide sequence ID" value="NZ_JACIDX010000007.1"/>
</dbReference>
<accession>A0A7W6G6D5</accession>
<dbReference type="EMBL" id="JACIDX010000007">
    <property type="protein sequence ID" value="MBB3955183.1"/>
    <property type="molecule type" value="Genomic_DNA"/>
</dbReference>
<dbReference type="Proteomes" id="UP000548867">
    <property type="component" value="Unassembled WGS sequence"/>
</dbReference>
<keyword evidence="1" id="KW-1133">Transmembrane helix</keyword>
<dbReference type="AlphaFoldDB" id="A0A7W6G6D5"/>
<feature type="transmembrane region" description="Helical" evidence="1">
    <location>
        <begin position="53"/>
        <end position="74"/>
    </location>
</feature>
<organism evidence="2 3">
    <name type="scientific">Novosphingobium sediminicola</name>
    <dbReference type="NCBI Taxonomy" id="563162"/>
    <lineage>
        <taxon>Bacteria</taxon>
        <taxon>Pseudomonadati</taxon>
        <taxon>Pseudomonadota</taxon>
        <taxon>Alphaproteobacteria</taxon>
        <taxon>Sphingomonadales</taxon>
        <taxon>Sphingomonadaceae</taxon>
        <taxon>Novosphingobium</taxon>
    </lineage>
</organism>
<comment type="caution">
    <text evidence="2">The sequence shown here is derived from an EMBL/GenBank/DDBJ whole genome shotgun (WGS) entry which is preliminary data.</text>
</comment>
<dbReference type="InterPro" id="IPR009935">
    <property type="entry name" value="DUF1467"/>
</dbReference>
<evidence type="ECO:0000256" key="1">
    <source>
        <dbReference type="SAM" id="Phobius"/>
    </source>
</evidence>
<dbReference type="Pfam" id="PF07330">
    <property type="entry name" value="DUF1467"/>
    <property type="match status" value="1"/>
</dbReference>
<proteinExistence type="predicted"/>
<keyword evidence="1" id="KW-0812">Transmembrane</keyword>
<keyword evidence="3" id="KW-1185">Reference proteome</keyword>
<evidence type="ECO:0000313" key="2">
    <source>
        <dbReference type="EMBL" id="MBB3955183.1"/>
    </source>
</evidence>
<name>A0A7W6G6D5_9SPHN</name>
<gene>
    <name evidence="2" type="ORF">GGR38_002135</name>
</gene>
<reference evidence="2 3" key="1">
    <citation type="submission" date="2020-08" db="EMBL/GenBank/DDBJ databases">
        <title>Genomic Encyclopedia of Type Strains, Phase IV (KMG-IV): sequencing the most valuable type-strain genomes for metagenomic binning, comparative biology and taxonomic classification.</title>
        <authorList>
            <person name="Goeker M."/>
        </authorList>
    </citation>
    <scope>NUCLEOTIDE SEQUENCE [LARGE SCALE GENOMIC DNA]</scope>
    <source>
        <strain evidence="2 3">DSM 27057</strain>
    </source>
</reference>